<dbReference type="EMBL" id="CAVK010000063">
    <property type="protein sequence ID" value="CCW17093.1"/>
    <property type="molecule type" value="Genomic_DNA"/>
</dbReference>
<evidence type="ECO:0000256" key="1">
    <source>
        <dbReference type="SAM" id="MobiDB-lite"/>
    </source>
</evidence>
<feature type="region of interest" description="Disordered" evidence="1">
    <location>
        <begin position="26"/>
        <end position="48"/>
    </location>
</feature>
<accession>N1MNQ2</accession>
<evidence type="ECO:0000313" key="3">
    <source>
        <dbReference type="Proteomes" id="UP000013201"/>
    </source>
</evidence>
<dbReference type="AlphaFoldDB" id="N1MNQ2"/>
<comment type="caution">
    <text evidence="2">The sequence shown here is derived from an EMBL/GenBank/DDBJ whole genome shotgun (WGS) entry which is preliminary data.</text>
</comment>
<keyword evidence="3" id="KW-1185">Reference proteome</keyword>
<organism evidence="2 3">
    <name type="scientific">Sphingobium indicum BiD32</name>
    <dbReference type="NCBI Taxonomy" id="1301087"/>
    <lineage>
        <taxon>Bacteria</taxon>
        <taxon>Pseudomonadati</taxon>
        <taxon>Pseudomonadota</taxon>
        <taxon>Alphaproteobacteria</taxon>
        <taxon>Sphingomonadales</taxon>
        <taxon>Sphingomonadaceae</taxon>
        <taxon>Sphingobium</taxon>
    </lineage>
</organism>
<dbReference type="Proteomes" id="UP000013201">
    <property type="component" value="Unassembled WGS sequence"/>
</dbReference>
<proteinExistence type="predicted"/>
<protein>
    <submittedName>
        <fullName evidence="2">Uncharacterized protein</fullName>
    </submittedName>
</protein>
<reference evidence="2 3" key="1">
    <citation type="submission" date="2013-03" db="EMBL/GenBank/DDBJ databases">
        <authorList>
            <person name="Le V."/>
        </authorList>
    </citation>
    <scope>NUCLEOTIDE SEQUENCE [LARGE SCALE GENOMIC DNA]</scope>
    <source>
        <strain evidence="2 3">BiD32</strain>
    </source>
</reference>
<reference evidence="3" key="2">
    <citation type="submission" date="2013-04" db="EMBL/GenBank/DDBJ databases">
        <title>Bisphenol A degrading Sphingobium sp. strain BiD32.</title>
        <authorList>
            <person name="Nielsen J.L."/>
            <person name="Zhou N.A."/>
            <person name="Kjeldal H."/>
        </authorList>
    </citation>
    <scope>NUCLEOTIDE SEQUENCE [LARGE SCALE GENOMIC DNA]</scope>
    <source>
        <strain evidence="3">BiD32</strain>
    </source>
</reference>
<gene>
    <name evidence="2" type="ORF">EBBID32_14320</name>
</gene>
<evidence type="ECO:0000313" key="2">
    <source>
        <dbReference type="EMBL" id="CCW17093.1"/>
    </source>
</evidence>
<sequence length="48" mass="5296">MRFSAVTFVVEIGDVQRFMRARRVPVEGHGPTASPLGRARAPKEARMG</sequence>
<name>N1MNQ2_9SPHN</name>